<name>A0ACB7RL77_HYAAI</name>
<organism evidence="1 2">
    <name type="scientific">Hyalomma asiaticum</name>
    <name type="common">Tick</name>
    <dbReference type="NCBI Taxonomy" id="266040"/>
    <lineage>
        <taxon>Eukaryota</taxon>
        <taxon>Metazoa</taxon>
        <taxon>Ecdysozoa</taxon>
        <taxon>Arthropoda</taxon>
        <taxon>Chelicerata</taxon>
        <taxon>Arachnida</taxon>
        <taxon>Acari</taxon>
        <taxon>Parasitiformes</taxon>
        <taxon>Ixodida</taxon>
        <taxon>Ixodoidea</taxon>
        <taxon>Ixodidae</taxon>
        <taxon>Hyalomminae</taxon>
        <taxon>Hyalomma</taxon>
    </lineage>
</organism>
<gene>
    <name evidence="1" type="ORF">HPB50_005149</name>
</gene>
<sequence>MAGGNVVRSPPAVSDTAVPTPNRRKNVVSLTAVVVGLSCASLAFVVAFALIWFSVHPGAIRRHDNGTHETPFCCPKEAAKLFAVIDHQAVPCKDFFAYVCKNAIEQGFVQDNSVHGILWEVGARVVTGTSKHGVRAVAALQAFYRSCVTEVWQRDLRLHGAIEAILQIAYTPKQVTAAKLLRFALEVQFRYNLVFIFTIAVESEVMFFTRNLLLYEAYKPFCDDACYATTLSAVNAHLGANCTPEEMSEWERGFSDEYSWPDPVSWDDVHAVFQGIEAEEFKTIFLQSLIDVDSIQHVVVVSKNEMFADIERLWDPANLPTSLCHLLVILILDLIQLVVHRDATLSSPTIRSSELCEMHLRQSVQLWRSTNVAALTSPDKDRQMGAIFEATRRSFVGYEPLRRIAAAGNDTLKFESFVRNMSLLLPAGFELPELRVPALNDSGFVQNFFRLMSFEYDAKVAVQRQRLPVVDVSSPTESTRDRMLFVDEGTLYVGAPAYAWLSTDTRNPLLADAPVLASRMASLMWTQTFHWQGWSERSRNALHPFM</sequence>
<dbReference type="EMBL" id="CM023488">
    <property type="protein sequence ID" value="KAH6923687.1"/>
    <property type="molecule type" value="Genomic_DNA"/>
</dbReference>
<proteinExistence type="predicted"/>
<dbReference type="Proteomes" id="UP000821845">
    <property type="component" value="Chromosome 8"/>
</dbReference>
<protein>
    <submittedName>
        <fullName evidence="1">Uncharacterized protein</fullName>
    </submittedName>
</protein>
<keyword evidence="2" id="KW-1185">Reference proteome</keyword>
<evidence type="ECO:0000313" key="2">
    <source>
        <dbReference type="Proteomes" id="UP000821845"/>
    </source>
</evidence>
<comment type="caution">
    <text evidence="1">The sequence shown here is derived from an EMBL/GenBank/DDBJ whole genome shotgun (WGS) entry which is preliminary data.</text>
</comment>
<accession>A0ACB7RL77</accession>
<reference evidence="1" key="1">
    <citation type="submission" date="2020-05" db="EMBL/GenBank/DDBJ databases">
        <title>Large-scale comparative analyses of tick genomes elucidate their genetic diversity and vector capacities.</title>
        <authorList>
            <person name="Jia N."/>
            <person name="Wang J."/>
            <person name="Shi W."/>
            <person name="Du L."/>
            <person name="Sun Y."/>
            <person name="Zhan W."/>
            <person name="Jiang J."/>
            <person name="Wang Q."/>
            <person name="Zhang B."/>
            <person name="Ji P."/>
            <person name="Sakyi L.B."/>
            <person name="Cui X."/>
            <person name="Yuan T."/>
            <person name="Jiang B."/>
            <person name="Yang W."/>
            <person name="Lam T.T.-Y."/>
            <person name="Chang Q."/>
            <person name="Ding S."/>
            <person name="Wang X."/>
            <person name="Zhu J."/>
            <person name="Ruan X."/>
            <person name="Zhao L."/>
            <person name="Wei J."/>
            <person name="Que T."/>
            <person name="Du C."/>
            <person name="Cheng J."/>
            <person name="Dai P."/>
            <person name="Han X."/>
            <person name="Huang E."/>
            <person name="Gao Y."/>
            <person name="Liu J."/>
            <person name="Shao H."/>
            <person name="Ye R."/>
            <person name="Li L."/>
            <person name="Wei W."/>
            <person name="Wang X."/>
            <person name="Wang C."/>
            <person name="Yang T."/>
            <person name="Huo Q."/>
            <person name="Li W."/>
            <person name="Guo W."/>
            <person name="Chen H."/>
            <person name="Zhou L."/>
            <person name="Ni X."/>
            <person name="Tian J."/>
            <person name="Zhou Y."/>
            <person name="Sheng Y."/>
            <person name="Liu T."/>
            <person name="Pan Y."/>
            <person name="Xia L."/>
            <person name="Li J."/>
            <person name="Zhao F."/>
            <person name="Cao W."/>
        </authorList>
    </citation>
    <scope>NUCLEOTIDE SEQUENCE</scope>
    <source>
        <strain evidence="1">Hyas-2018</strain>
    </source>
</reference>
<evidence type="ECO:0000313" key="1">
    <source>
        <dbReference type="EMBL" id="KAH6923687.1"/>
    </source>
</evidence>